<organism evidence="2 3">
    <name type="scientific">Gibberella moniliformis (strain M3125 / FGSC 7600)</name>
    <name type="common">Maize ear and stalk rot fungus</name>
    <name type="synonym">Fusarium verticillioides</name>
    <dbReference type="NCBI Taxonomy" id="334819"/>
    <lineage>
        <taxon>Eukaryota</taxon>
        <taxon>Fungi</taxon>
        <taxon>Dikarya</taxon>
        <taxon>Ascomycota</taxon>
        <taxon>Pezizomycotina</taxon>
        <taxon>Sordariomycetes</taxon>
        <taxon>Hypocreomycetidae</taxon>
        <taxon>Hypocreales</taxon>
        <taxon>Nectriaceae</taxon>
        <taxon>Fusarium</taxon>
        <taxon>Fusarium fujikuroi species complex</taxon>
    </lineage>
</organism>
<protein>
    <submittedName>
        <fullName evidence="2">Uncharacterized protein</fullName>
    </submittedName>
</protein>
<feature type="compositionally biased region" description="Polar residues" evidence="1">
    <location>
        <begin position="1"/>
        <end position="18"/>
    </location>
</feature>
<sequence>MTASQSGQNDSEHMIQQSRPDEQAPEDTNPANLSSNPPEGPVSTNEGESSPSMSLHDVDVEIHFNLGVFAHRDLPQGHDHRRRATNICCSPTAYRGLPAQRFESNRSCMLRQVQTRPRLQPFDHQC</sequence>
<evidence type="ECO:0000256" key="1">
    <source>
        <dbReference type="SAM" id="MobiDB-lite"/>
    </source>
</evidence>
<dbReference type="VEuPathDB" id="FungiDB:FVEG_14742"/>
<feature type="region of interest" description="Disordered" evidence="1">
    <location>
        <begin position="1"/>
        <end position="56"/>
    </location>
</feature>
<dbReference type="AlphaFoldDB" id="W7LNL3"/>
<dbReference type="EMBL" id="CM000578">
    <property type="protein sequence ID" value="EWG37080.1"/>
    <property type="molecule type" value="Genomic_DNA"/>
</dbReference>
<dbReference type="KEGG" id="fvr:FVEG_14742"/>
<dbReference type="OrthoDB" id="265717at2759"/>
<keyword evidence="3" id="KW-1185">Reference proteome</keyword>
<feature type="compositionally biased region" description="Polar residues" evidence="1">
    <location>
        <begin position="29"/>
        <end position="53"/>
    </location>
</feature>
<evidence type="ECO:0000313" key="2">
    <source>
        <dbReference type="EMBL" id="EWG37080.1"/>
    </source>
</evidence>
<dbReference type="RefSeq" id="XP_018743271.1">
    <property type="nucleotide sequence ID" value="XM_018903712.1"/>
</dbReference>
<gene>
    <name evidence="2" type="ORF">FVEG_14742</name>
</gene>
<dbReference type="GeneID" id="30071618"/>
<accession>W7LNL3</accession>
<evidence type="ECO:0000313" key="3">
    <source>
        <dbReference type="Proteomes" id="UP000009096"/>
    </source>
</evidence>
<proteinExistence type="predicted"/>
<dbReference type="EMBL" id="DS022242">
    <property type="protein sequence ID" value="EWG37080.1"/>
    <property type="molecule type" value="Genomic_DNA"/>
</dbReference>
<name>W7LNL3_GIBM7</name>
<dbReference type="Proteomes" id="UP000009096">
    <property type="component" value="Chromosome 1"/>
</dbReference>
<reference evidence="2 3" key="1">
    <citation type="journal article" date="2010" name="Nature">
        <title>Comparative genomics reveals mobile pathogenicity chromosomes in Fusarium.</title>
        <authorList>
            <person name="Ma L.J."/>
            <person name="van der Does H.C."/>
            <person name="Borkovich K.A."/>
            <person name="Coleman J.J."/>
            <person name="Daboussi M.J."/>
            <person name="Di Pietro A."/>
            <person name="Dufresne M."/>
            <person name="Freitag M."/>
            <person name="Grabherr M."/>
            <person name="Henrissat B."/>
            <person name="Houterman P.M."/>
            <person name="Kang S."/>
            <person name="Shim W.B."/>
            <person name="Woloshuk C."/>
            <person name="Xie X."/>
            <person name="Xu J.R."/>
            <person name="Antoniw J."/>
            <person name="Baker S.E."/>
            <person name="Bluhm B.H."/>
            <person name="Breakspear A."/>
            <person name="Brown D.W."/>
            <person name="Butchko R.A."/>
            <person name="Chapman S."/>
            <person name="Coulson R."/>
            <person name="Coutinho P.M."/>
            <person name="Danchin E.G."/>
            <person name="Diener A."/>
            <person name="Gale L.R."/>
            <person name="Gardiner D.M."/>
            <person name="Goff S."/>
            <person name="Hammond-Kosack K.E."/>
            <person name="Hilburn K."/>
            <person name="Hua-Van A."/>
            <person name="Jonkers W."/>
            <person name="Kazan K."/>
            <person name="Kodira C.D."/>
            <person name="Koehrsen M."/>
            <person name="Kumar L."/>
            <person name="Lee Y.H."/>
            <person name="Li L."/>
            <person name="Manners J.M."/>
            <person name="Miranda-Saavedra D."/>
            <person name="Mukherjee M."/>
            <person name="Park G."/>
            <person name="Park J."/>
            <person name="Park S.Y."/>
            <person name="Proctor R.H."/>
            <person name="Regev A."/>
            <person name="Ruiz-Roldan M.C."/>
            <person name="Sain D."/>
            <person name="Sakthikumar S."/>
            <person name="Sykes S."/>
            <person name="Schwartz D.C."/>
            <person name="Turgeon B.G."/>
            <person name="Wapinski I."/>
            <person name="Yoder O."/>
            <person name="Young S."/>
            <person name="Zeng Q."/>
            <person name="Zhou S."/>
            <person name="Galagan J."/>
            <person name="Cuomo C.A."/>
            <person name="Kistler H.C."/>
            <person name="Rep M."/>
        </authorList>
    </citation>
    <scope>NUCLEOTIDE SEQUENCE [LARGE SCALE GENOMIC DNA]</scope>
    <source>
        <strain evidence="3">M3125 / FGSC 7600</strain>
    </source>
</reference>